<name>A0A917PC48_9DEIO</name>
<evidence type="ECO:0000313" key="3">
    <source>
        <dbReference type="Proteomes" id="UP000635726"/>
    </source>
</evidence>
<proteinExistence type="predicted"/>
<feature type="compositionally biased region" description="Polar residues" evidence="1">
    <location>
        <begin position="184"/>
        <end position="201"/>
    </location>
</feature>
<sequence>MALFGDLEDMSLTDVLRIARSKTGTLYLYSALGGRSIELALHNNHLLSLYIDGFAVQDRDRATHTVLQLLSDAHGKFSFEDLARDRLARHYLLPLFPLLQQAAVQHVVPDVNLPHPQTMFRLRPGSPEVPAGLATMWQQASPHLKHVTNAELLSQILSVPQHDAQVMMYQLRSAALIELAHQHTPGNPSKPAQRQSPPATVVTSEARTMLQRLLGRLRGQGV</sequence>
<gene>
    <name evidence="2" type="ORF">GCM10008939_13530</name>
</gene>
<evidence type="ECO:0000256" key="1">
    <source>
        <dbReference type="SAM" id="MobiDB-lite"/>
    </source>
</evidence>
<accession>A0A917PC48</accession>
<feature type="region of interest" description="Disordered" evidence="1">
    <location>
        <begin position="182"/>
        <end position="201"/>
    </location>
</feature>
<reference evidence="2" key="2">
    <citation type="submission" date="2020-09" db="EMBL/GenBank/DDBJ databases">
        <authorList>
            <person name="Sun Q."/>
            <person name="Ohkuma M."/>
        </authorList>
    </citation>
    <scope>NUCLEOTIDE SEQUENCE</scope>
    <source>
        <strain evidence="2">JCM 14371</strain>
    </source>
</reference>
<dbReference type="Proteomes" id="UP000635726">
    <property type="component" value="Unassembled WGS sequence"/>
</dbReference>
<dbReference type="EMBL" id="BMOE01000003">
    <property type="protein sequence ID" value="GGJ70419.1"/>
    <property type="molecule type" value="Genomic_DNA"/>
</dbReference>
<organism evidence="2 3">
    <name type="scientific">Deinococcus aquiradiocola</name>
    <dbReference type="NCBI Taxonomy" id="393059"/>
    <lineage>
        <taxon>Bacteria</taxon>
        <taxon>Thermotogati</taxon>
        <taxon>Deinococcota</taxon>
        <taxon>Deinococci</taxon>
        <taxon>Deinococcales</taxon>
        <taxon>Deinococcaceae</taxon>
        <taxon>Deinococcus</taxon>
    </lineage>
</organism>
<reference evidence="2" key="1">
    <citation type="journal article" date="2014" name="Int. J. Syst. Evol. Microbiol.">
        <title>Complete genome sequence of Corynebacterium casei LMG S-19264T (=DSM 44701T), isolated from a smear-ripened cheese.</title>
        <authorList>
            <consortium name="US DOE Joint Genome Institute (JGI-PGF)"/>
            <person name="Walter F."/>
            <person name="Albersmeier A."/>
            <person name="Kalinowski J."/>
            <person name="Ruckert C."/>
        </authorList>
    </citation>
    <scope>NUCLEOTIDE SEQUENCE</scope>
    <source>
        <strain evidence="2">JCM 14371</strain>
    </source>
</reference>
<comment type="caution">
    <text evidence="2">The sequence shown here is derived from an EMBL/GenBank/DDBJ whole genome shotgun (WGS) entry which is preliminary data.</text>
</comment>
<protein>
    <recommendedName>
        <fullName evidence="4">DUF4388 domain-containing protein</fullName>
    </recommendedName>
</protein>
<evidence type="ECO:0000313" key="2">
    <source>
        <dbReference type="EMBL" id="GGJ70419.1"/>
    </source>
</evidence>
<dbReference type="AlphaFoldDB" id="A0A917PC48"/>
<keyword evidence="3" id="KW-1185">Reference proteome</keyword>
<evidence type="ECO:0008006" key="4">
    <source>
        <dbReference type="Google" id="ProtNLM"/>
    </source>
</evidence>